<name>A0A1C7NBX5_9FUNG</name>
<dbReference type="EMBL" id="LUGH01000296">
    <property type="protein sequence ID" value="OBZ86480.1"/>
    <property type="molecule type" value="Genomic_DNA"/>
</dbReference>
<proteinExistence type="predicted"/>
<feature type="compositionally biased region" description="Low complexity" evidence="1">
    <location>
        <begin position="59"/>
        <end position="70"/>
    </location>
</feature>
<feature type="region of interest" description="Disordered" evidence="1">
    <location>
        <begin position="163"/>
        <end position="202"/>
    </location>
</feature>
<feature type="region of interest" description="Disordered" evidence="1">
    <location>
        <begin position="48"/>
        <end position="126"/>
    </location>
</feature>
<feature type="compositionally biased region" description="Pro residues" evidence="1">
    <location>
        <begin position="193"/>
        <end position="202"/>
    </location>
</feature>
<evidence type="ECO:0000313" key="2">
    <source>
        <dbReference type="EMBL" id="OBZ86480.1"/>
    </source>
</evidence>
<organism evidence="2 3">
    <name type="scientific">Choanephora cucurbitarum</name>
    <dbReference type="NCBI Taxonomy" id="101091"/>
    <lineage>
        <taxon>Eukaryota</taxon>
        <taxon>Fungi</taxon>
        <taxon>Fungi incertae sedis</taxon>
        <taxon>Mucoromycota</taxon>
        <taxon>Mucoromycotina</taxon>
        <taxon>Mucoromycetes</taxon>
        <taxon>Mucorales</taxon>
        <taxon>Mucorineae</taxon>
        <taxon>Choanephoraceae</taxon>
        <taxon>Choanephoroideae</taxon>
        <taxon>Choanephora</taxon>
    </lineage>
</organism>
<reference evidence="2 3" key="1">
    <citation type="submission" date="2016-03" db="EMBL/GenBank/DDBJ databases">
        <title>Choanephora cucurbitarum.</title>
        <authorList>
            <person name="Min B."/>
            <person name="Park H."/>
            <person name="Park J.-H."/>
            <person name="Shin H.-D."/>
            <person name="Choi I.-G."/>
        </authorList>
    </citation>
    <scope>NUCLEOTIDE SEQUENCE [LARGE SCALE GENOMIC DNA]</scope>
    <source>
        <strain evidence="2 3">KUS-F28377</strain>
    </source>
</reference>
<evidence type="ECO:0000313" key="3">
    <source>
        <dbReference type="Proteomes" id="UP000093000"/>
    </source>
</evidence>
<dbReference type="AlphaFoldDB" id="A0A1C7NBX5"/>
<evidence type="ECO:0000256" key="1">
    <source>
        <dbReference type="SAM" id="MobiDB-lite"/>
    </source>
</evidence>
<dbReference type="OrthoDB" id="2333384at2759"/>
<comment type="caution">
    <text evidence="2">The sequence shown here is derived from an EMBL/GenBank/DDBJ whole genome shotgun (WGS) entry which is preliminary data.</text>
</comment>
<gene>
    <name evidence="2" type="ORF">A0J61_05477</name>
</gene>
<accession>A0A1C7NBX5</accession>
<feature type="compositionally biased region" description="Polar residues" evidence="1">
    <location>
        <begin position="48"/>
        <end position="58"/>
    </location>
</feature>
<dbReference type="InParanoid" id="A0A1C7NBX5"/>
<sequence>MIVDDNDAANKRLDRRRRRRGSSIDSISSTILSHLTSKQPAHVETVSNTSYISHDTQITPPSSRPASPTSDLCRSDDDYPALSLNNTGHTHQADVVKVTSRSLPTNNNQTNGSSETPHSNNKSHSLTLHHHLNPFKFYKHFTEEEGAYECRLTMPIVVTSREEYSEGSPPALPEYDVAANQPPDYNATIQSLPPVPVYAPPN</sequence>
<feature type="compositionally biased region" description="Polar residues" evidence="1">
    <location>
        <begin position="99"/>
        <end position="126"/>
    </location>
</feature>
<protein>
    <submittedName>
        <fullName evidence="2">Uncharacterized protein</fullName>
    </submittedName>
</protein>
<dbReference type="Proteomes" id="UP000093000">
    <property type="component" value="Unassembled WGS sequence"/>
</dbReference>
<feature type="region of interest" description="Disordered" evidence="1">
    <location>
        <begin position="1"/>
        <end position="25"/>
    </location>
</feature>
<keyword evidence="3" id="KW-1185">Reference proteome</keyword>